<dbReference type="RefSeq" id="WP_103870600.1">
    <property type="nucleotide sequence ID" value="NZ_FNUY01000001.1"/>
</dbReference>
<keyword evidence="4" id="KW-1185">Reference proteome</keyword>
<organism evidence="3 4">
    <name type="scientific">Bosea lathyri</name>
    <dbReference type="NCBI Taxonomy" id="1036778"/>
    <lineage>
        <taxon>Bacteria</taxon>
        <taxon>Pseudomonadati</taxon>
        <taxon>Pseudomonadota</taxon>
        <taxon>Alphaproteobacteria</taxon>
        <taxon>Hyphomicrobiales</taxon>
        <taxon>Boseaceae</taxon>
        <taxon>Bosea</taxon>
    </lineage>
</organism>
<evidence type="ECO:0000313" key="3">
    <source>
        <dbReference type="EMBL" id="SEF47194.1"/>
    </source>
</evidence>
<dbReference type="PANTHER" id="PTHR13847:SF289">
    <property type="entry name" value="GLYCINE OXIDASE"/>
    <property type="match status" value="1"/>
</dbReference>
<dbReference type="SMR" id="A0A1H5S9T9"/>
<dbReference type="Gene3D" id="3.30.9.10">
    <property type="entry name" value="D-Amino Acid Oxidase, subunit A, domain 2"/>
    <property type="match status" value="1"/>
</dbReference>
<dbReference type="PANTHER" id="PTHR13847">
    <property type="entry name" value="SARCOSINE DEHYDROGENASE-RELATED"/>
    <property type="match status" value="1"/>
</dbReference>
<dbReference type="Proteomes" id="UP000236743">
    <property type="component" value="Unassembled WGS sequence"/>
</dbReference>
<dbReference type="SUPFAM" id="SSF51905">
    <property type="entry name" value="FAD/NAD(P)-binding domain"/>
    <property type="match status" value="1"/>
</dbReference>
<sequence>MKAIVVGAGVIGSSVAYRLAQAGAEVTVVEERRIGGGTSSVTYAWVNACEKLTSHAYYKLNFAGRQAHEDILSEFPGADWYHRPGVLQWQNAEAEAGARDGTDPLVKLKQLIDWGYPAQLLSLEEVRELEPEIDPDVIGNAPVIHYPRDGWLDPVPYAGALVAAAQERHGAHYVNAKVSGLIVNGGRCDGVEIEGGDPIHADVVVNCSGRWSNDVANRREHQVPLAPTVGLVAYTPPAGVTLRSALRTPLLNMRPDGGGRFLLRSNELDRLVAADAASLPSHPQAQELLARAKTTIPALRAIEVEAVRIAIRPIPRDTLSAVGPVPGLDNYYVAVTHSGVTLGAFLGEAIADELVRGRTRSELAEFRPARFFN</sequence>
<evidence type="ECO:0000313" key="4">
    <source>
        <dbReference type="Proteomes" id="UP000236743"/>
    </source>
</evidence>
<dbReference type="Pfam" id="PF01266">
    <property type="entry name" value="DAO"/>
    <property type="match status" value="1"/>
</dbReference>
<dbReference type="Gene3D" id="3.50.50.60">
    <property type="entry name" value="FAD/NAD(P)-binding domain"/>
    <property type="match status" value="1"/>
</dbReference>
<feature type="domain" description="FAD dependent oxidoreductase" evidence="2">
    <location>
        <begin position="3"/>
        <end position="352"/>
    </location>
</feature>
<evidence type="ECO:0000259" key="2">
    <source>
        <dbReference type="Pfam" id="PF01266"/>
    </source>
</evidence>
<gene>
    <name evidence="3" type="ORF">SAMN04488115_101187</name>
</gene>
<dbReference type="EMBL" id="FNUY01000001">
    <property type="protein sequence ID" value="SEF47194.1"/>
    <property type="molecule type" value="Genomic_DNA"/>
</dbReference>
<dbReference type="InterPro" id="IPR036188">
    <property type="entry name" value="FAD/NAD-bd_sf"/>
</dbReference>
<dbReference type="AlphaFoldDB" id="A0A1H5S9T9"/>
<dbReference type="InterPro" id="IPR006076">
    <property type="entry name" value="FAD-dep_OxRdtase"/>
</dbReference>
<keyword evidence="1" id="KW-0560">Oxidoreductase</keyword>
<proteinExistence type="predicted"/>
<dbReference type="GO" id="GO:0005737">
    <property type="term" value="C:cytoplasm"/>
    <property type="evidence" value="ECO:0007669"/>
    <property type="project" value="TreeGrafter"/>
</dbReference>
<protein>
    <submittedName>
        <fullName evidence="3">Glycine/D-amino acid oxidase</fullName>
    </submittedName>
</protein>
<reference evidence="3 4" key="1">
    <citation type="submission" date="2016-10" db="EMBL/GenBank/DDBJ databases">
        <authorList>
            <person name="de Groot N.N."/>
        </authorList>
    </citation>
    <scope>NUCLEOTIDE SEQUENCE [LARGE SCALE GENOMIC DNA]</scope>
    <source>
        <strain evidence="3 4">DSM 26656</strain>
    </source>
</reference>
<name>A0A1H5S9T9_9HYPH</name>
<evidence type="ECO:0000256" key="1">
    <source>
        <dbReference type="ARBA" id="ARBA00023002"/>
    </source>
</evidence>
<dbReference type="OrthoDB" id="8993739at2"/>
<dbReference type="GO" id="GO:0016491">
    <property type="term" value="F:oxidoreductase activity"/>
    <property type="evidence" value="ECO:0007669"/>
    <property type="project" value="UniProtKB-KW"/>
</dbReference>
<accession>A0A1H5S9T9</accession>